<comment type="caution">
    <text evidence="3">The sequence shown here is derived from an EMBL/GenBank/DDBJ whole genome shotgun (WGS) entry which is preliminary data.</text>
</comment>
<dbReference type="SUPFAM" id="SSF100950">
    <property type="entry name" value="NagB/RpiA/CoA transferase-like"/>
    <property type="match status" value="1"/>
</dbReference>
<dbReference type="Proteomes" id="UP000185596">
    <property type="component" value="Unassembled WGS sequence"/>
</dbReference>
<name>A0A1Q8CPE2_9PSEU</name>
<reference evidence="3 4" key="1">
    <citation type="submission" date="2016-12" db="EMBL/GenBank/DDBJ databases">
        <title>The draft genome sequence of Actinophytocola sp. 11-183.</title>
        <authorList>
            <person name="Wang W."/>
            <person name="Yuan L."/>
        </authorList>
    </citation>
    <scope>NUCLEOTIDE SEQUENCE [LARGE SCALE GENOMIC DNA]</scope>
    <source>
        <strain evidence="3 4">11-183</strain>
    </source>
</reference>
<dbReference type="InterPro" id="IPR037171">
    <property type="entry name" value="NagB/RpiA_transferase-like"/>
</dbReference>
<dbReference type="Gene3D" id="3.40.50.1360">
    <property type="match status" value="1"/>
</dbReference>
<evidence type="ECO:0000313" key="3">
    <source>
        <dbReference type="EMBL" id="OLF16208.1"/>
    </source>
</evidence>
<keyword evidence="1" id="KW-0678">Repressor</keyword>
<dbReference type="SMART" id="SM01134">
    <property type="entry name" value="DeoRC"/>
    <property type="match status" value="1"/>
</dbReference>
<dbReference type="InterPro" id="IPR014036">
    <property type="entry name" value="DeoR-like_C"/>
</dbReference>
<evidence type="ECO:0000256" key="1">
    <source>
        <dbReference type="ARBA" id="ARBA00022491"/>
    </source>
</evidence>
<organism evidence="3 4">
    <name type="scientific">Actinophytocola xanthii</name>
    <dbReference type="NCBI Taxonomy" id="1912961"/>
    <lineage>
        <taxon>Bacteria</taxon>
        <taxon>Bacillati</taxon>
        <taxon>Actinomycetota</taxon>
        <taxon>Actinomycetes</taxon>
        <taxon>Pseudonocardiales</taxon>
        <taxon>Pseudonocardiaceae</taxon>
    </lineage>
</organism>
<protein>
    <recommendedName>
        <fullName evidence="2">DeoR-like transcriptional repressor C-terminal sensor domain-containing protein</fullName>
    </recommendedName>
</protein>
<keyword evidence="4" id="KW-1185">Reference proteome</keyword>
<dbReference type="STRING" id="1912961.BU204_17695"/>
<evidence type="ECO:0000313" key="4">
    <source>
        <dbReference type="Proteomes" id="UP000185596"/>
    </source>
</evidence>
<dbReference type="PANTHER" id="PTHR30363">
    <property type="entry name" value="HTH-TYPE TRANSCRIPTIONAL REGULATOR SRLR-RELATED"/>
    <property type="match status" value="1"/>
</dbReference>
<feature type="domain" description="DeoR-like transcriptional repressor C-terminal sensor" evidence="2">
    <location>
        <begin position="2"/>
        <end position="158"/>
    </location>
</feature>
<dbReference type="AlphaFoldDB" id="A0A1Q8CPE2"/>
<dbReference type="PANTHER" id="PTHR30363:SF4">
    <property type="entry name" value="GLYCEROL-3-PHOSPHATE REGULON REPRESSOR"/>
    <property type="match status" value="1"/>
</dbReference>
<gene>
    <name evidence="3" type="ORF">BU204_17695</name>
</gene>
<dbReference type="OrthoDB" id="7688673at2"/>
<dbReference type="Pfam" id="PF00455">
    <property type="entry name" value="DeoRC"/>
    <property type="match status" value="1"/>
</dbReference>
<accession>A0A1Q8CPE2</accession>
<evidence type="ECO:0000259" key="2">
    <source>
        <dbReference type="Pfam" id="PF00455"/>
    </source>
</evidence>
<sequence>MDQKDRIAKAALAEIPEDGAILLDAGTTTTRLAELLPTDRELTVVTNSVTIAAALSTRTNLTLMLLGGRLQPHNLAAVDTWSLRVLRDTYVDVAFIGAAGVSVSRGLTVVHGAEATVKRAVIAAARRTVLLADHTKIGTVDGVCFGALADIDLLITDTGVDAVAAEEISAAGPQVIST</sequence>
<proteinExistence type="predicted"/>
<dbReference type="EMBL" id="MSIE01000031">
    <property type="protein sequence ID" value="OLF16208.1"/>
    <property type="molecule type" value="Genomic_DNA"/>
</dbReference>
<dbReference type="InterPro" id="IPR050313">
    <property type="entry name" value="Carb_Metab_HTH_regulators"/>
</dbReference>
<dbReference type="RefSeq" id="WP_075126800.1">
    <property type="nucleotide sequence ID" value="NZ_MSIE01000031.1"/>
</dbReference>